<protein>
    <submittedName>
        <fullName evidence="1">Uncharacterized protein</fullName>
    </submittedName>
</protein>
<dbReference type="EMBL" id="ML978988">
    <property type="protein sequence ID" value="KAF1924975.1"/>
    <property type="molecule type" value="Genomic_DNA"/>
</dbReference>
<dbReference type="OrthoDB" id="3937734at2759"/>
<dbReference type="AlphaFoldDB" id="A0A6A5R9S8"/>
<name>A0A6A5R9S8_9PLEO</name>
<gene>
    <name evidence="1" type="ORF">M421DRAFT_400754</name>
</gene>
<keyword evidence="2" id="KW-1185">Reference proteome</keyword>
<dbReference type="GeneID" id="54347868"/>
<dbReference type="Proteomes" id="UP000800082">
    <property type="component" value="Unassembled WGS sequence"/>
</dbReference>
<organism evidence="1 2">
    <name type="scientific">Didymella exigua CBS 183.55</name>
    <dbReference type="NCBI Taxonomy" id="1150837"/>
    <lineage>
        <taxon>Eukaryota</taxon>
        <taxon>Fungi</taxon>
        <taxon>Dikarya</taxon>
        <taxon>Ascomycota</taxon>
        <taxon>Pezizomycotina</taxon>
        <taxon>Dothideomycetes</taxon>
        <taxon>Pleosporomycetidae</taxon>
        <taxon>Pleosporales</taxon>
        <taxon>Pleosporineae</taxon>
        <taxon>Didymellaceae</taxon>
        <taxon>Didymella</taxon>
    </lineage>
</organism>
<evidence type="ECO:0000313" key="1">
    <source>
        <dbReference type="EMBL" id="KAF1924975.1"/>
    </source>
</evidence>
<sequence>MPKQDSVRMLLNELQWEGADNGLSMTPPFEAILDLLEYLPLAITQAASFMRENNVTPGDYVETFKEVEFQHAAFLNEEFVDWRRDSDMPNALLLTWKLSFEQIKENYPLAAHLLAILSVLDCHGVALWMLDYVEVGKKWEVWKALQVLQSFSFYNVNNGMHRLVQLATRAWIGPDSWNSAVQDILRFLCNVFGGLNALEWGSWGTLSDATILRIMDYYPHTKSVLIALSDTQNDDRTLATLHDFFAEWGTDGLVSGTFTEEATGVYQTIVRGDYGSLVEMHYADATPAM</sequence>
<reference evidence="1" key="1">
    <citation type="journal article" date="2020" name="Stud. Mycol.">
        <title>101 Dothideomycetes genomes: a test case for predicting lifestyles and emergence of pathogens.</title>
        <authorList>
            <person name="Haridas S."/>
            <person name="Albert R."/>
            <person name="Binder M."/>
            <person name="Bloem J."/>
            <person name="Labutti K."/>
            <person name="Salamov A."/>
            <person name="Andreopoulos B."/>
            <person name="Baker S."/>
            <person name="Barry K."/>
            <person name="Bills G."/>
            <person name="Bluhm B."/>
            <person name="Cannon C."/>
            <person name="Castanera R."/>
            <person name="Culley D."/>
            <person name="Daum C."/>
            <person name="Ezra D."/>
            <person name="Gonzalez J."/>
            <person name="Henrissat B."/>
            <person name="Kuo A."/>
            <person name="Liang C."/>
            <person name="Lipzen A."/>
            <person name="Lutzoni F."/>
            <person name="Magnuson J."/>
            <person name="Mondo S."/>
            <person name="Nolan M."/>
            <person name="Ohm R."/>
            <person name="Pangilinan J."/>
            <person name="Park H.-J."/>
            <person name="Ramirez L."/>
            <person name="Alfaro M."/>
            <person name="Sun H."/>
            <person name="Tritt A."/>
            <person name="Yoshinaga Y."/>
            <person name="Zwiers L.-H."/>
            <person name="Turgeon B."/>
            <person name="Goodwin S."/>
            <person name="Spatafora J."/>
            <person name="Crous P."/>
            <person name="Grigoriev I."/>
        </authorList>
    </citation>
    <scope>NUCLEOTIDE SEQUENCE</scope>
    <source>
        <strain evidence="1">CBS 183.55</strain>
    </source>
</reference>
<evidence type="ECO:0000313" key="2">
    <source>
        <dbReference type="Proteomes" id="UP000800082"/>
    </source>
</evidence>
<dbReference type="RefSeq" id="XP_033445227.1">
    <property type="nucleotide sequence ID" value="XM_033590207.1"/>
</dbReference>
<accession>A0A6A5R9S8</accession>
<proteinExistence type="predicted"/>